<dbReference type="PANTHER" id="PTHR31286:SF167">
    <property type="entry name" value="OS09G0268800 PROTEIN"/>
    <property type="match status" value="1"/>
</dbReference>
<evidence type="ECO:0000313" key="3">
    <source>
        <dbReference type="EMBL" id="TXG50274.1"/>
    </source>
</evidence>
<dbReference type="InterPro" id="IPR001878">
    <property type="entry name" value="Znf_CCHC"/>
</dbReference>
<organism evidence="3 4">
    <name type="scientific">Acer yangbiense</name>
    <dbReference type="NCBI Taxonomy" id="1000413"/>
    <lineage>
        <taxon>Eukaryota</taxon>
        <taxon>Viridiplantae</taxon>
        <taxon>Streptophyta</taxon>
        <taxon>Embryophyta</taxon>
        <taxon>Tracheophyta</taxon>
        <taxon>Spermatophyta</taxon>
        <taxon>Magnoliopsida</taxon>
        <taxon>eudicotyledons</taxon>
        <taxon>Gunneridae</taxon>
        <taxon>Pentapetalae</taxon>
        <taxon>rosids</taxon>
        <taxon>malvids</taxon>
        <taxon>Sapindales</taxon>
        <taxon>Sapindaceae</taxon>
        <taxon>Hippocastanoideae</taxon>
        <taxon>Acereae</taxon>
        <taxon>Acer</taxon>
    </lineage>
</organism>
<dbReference type="PANTHER" id="PTHR31286">
    <property type="entry name" value="GLYCINE-RICH CELL WALL STRUCTURAL PROTEIN 1.8-LIKE"/>
    <property type="match status" value="1"/>
</dbReference>
<accession>A0A5C7GZR2</accession>
<dbReference type="EMBL" id="VAHF01000011">
    <property type="protein sequence ID" value="TXG50274.1"/>
    <property type="molecule type" value="Genomic_DNA"/>
</dbReference>
<dbReference type="OrthoDB" id="1096772at2759"/>
<dbReference type="Pfam" id="PF14392">
    <property type="entry name" value="zf-CCHC_4"/>
    <property type="match status" value="1"/>
</dbReference>
<keyword evidence="1" id="KW-0479">Metal-binding</keyword>
<dbReference type="AlphaFoldDB" id="A0A5C7GZR2"/>
<keyword evidence="4" id="KW-1185">Reference proteome</keyword>
<dbReference type="GO" id="GO:0003676">
    <property type="term" value="F:nucleic acid binding"/>
    <property type="evidence" value="ECO:0007669"/>
    <property type="project" value="InterPro"/>
</dbReference>
<keyword evidence="1" id="KW-0863">Zinc-finger</keyword>
<dbReference type="PROSITE" id="PS50158">
    <property type="entry name" value="ZF_CCHC"/>
    <property type="match status" value="1"/>
</dbReference>
<protein>
    <recommendedName>
        <fullName evidence="2">CCHC-type domain-containing protein</fullName>
    </recommendedName>
</protein>
<name>A0A5C7GZR2_9ROSI</name>
<sequence>MPRNITIPYELGTIQPDSCWAVLWEDQFRVLAGGPWSFDDSLLVLKKLEGDGKISGDMVDIDVGSSGECFGKYLRIRVAIDVLKPLKRFLRLELTEKGKESMVLLRYERLPEYCFRCGILGHSFRECHTVGEDVGQSSEFDFRPWLCGGGKEQAGRLDSRTEGNWRKSRVDVGNQIQVDQGTHTTPIREISDGTVGLKEVPCATRNENSGDFFHTPEGSSVPSVVECGLDLGTKLRKLVREESLKDNRVLDVGGCNDLGKRVLQEPVVADEVSPQ</sequence>
<evidence type="ECO:0000259" key="2">
    <source>
        <dbReference type="PROSITE" id="PS50158"/>
    </source>
</evidence>
<proteinExistence type="predicted"/>
<feature type="domain" description="CCHC-type" evidence="2">
    <location>
        <begin position="114"/>
        <end position="127"/>
    </location>
</feature>
<evidence type="ECO:0000313" key="4">
    <source>
        <dbReference type="Proteomes" id="UP000323000"/>
    </source>
</evidence>
<gene>
    <name evidence="3" type="ORF">EZV62_022798</name>
</gene>
<dbReference type="Proteomes" id="UP000323000">
    <property type="component" value="Chromosome 11"/>
</dbReference>
<dbReference type="InterPro" id="IPR040256">
    <property type="entry name" value="At4g02000-like"/>
</dbReference>
<evidence type="ECO:0000256" key="1">
    <source>
        <dbReference type="PROSITE-ProRule" id="PRU00047"/>
    </source>
</evidence>
<dbReference type="GO" id="GO:0008270">
    <property type="term" value="F:zinc ion binding"/>
    <property type="evidence" value="ECO:0007669"/>
    <property type="project" value="UniProtKB-KW"/>
</dbReference>
<comment type="caution">
    <text evidence="3">The sequence shown here is derived from an EMBL/GenBank/DDBJ whole genome shotgun (WGS) entry which is preliminary data.</text>
</comment>
<dbReference type="InterPro" id="IPR025836">
    <property type="entry name" value="Zn_knuckle_CX2CX4HX4C"/>
</dbReference>
<keyword evidence="1" id="KW-0862">Zinc</keyword>
<reference evidence="4" key="1">
    <citation type="journal article" date="2019" name="Gigascience">
        <title>De novo genome assembly of the endangered Acer yangbiense, a plant species with extremely small populations endemic to Yunnan Province, China.</title>
        <authorList>
            <person name="Yang J."/>
            <person name="Wariss H.M."/>
            <person name="Tao L."/>
            <person name="Zhang R."/>
            <person name="Yun Q."/>
            <person name="Hollingsworth P."/>
            <person name="Dao Z."/>
            <person name="Luo G."/>
            <person name="Guo H."/>
            <person name="Ma Y."/>
            <person name="Sun W."/>
        </authorList>
    </citation>
    <scope>NUCLEOTIDE SEQUENCE [LARGE SCALE GENOMIC DNA]</scope>
    <source>
        <strain evidence="4">cv. Malutang</strain>
    </source>
</reference>